<gene>
    <name evidence="2" type="ORF">SEA_OLYMPICHELADO_73</name>
</gene>
<protein>
    <submittedName>
        <fullName evidence="2">Uncharacterized protein</fullName>
    </submittedName>
</protein>
<organism evidence="2 3">
    <name type="scientific">Streptomyces phage OlympicHelado</name>
    <dbReference type="NCBI Taxonomy" id="1897524"/>
    <lineage>
        <taxon>Viruses</taxon>
        <taxon>Duplodnaviria</taxon>
        <taxon>Heunggongvirae</taxon>
        <taxon>Uroviricota</taxon>
        <taxon>Caudoviricetes</taxon>
        <taxon>Rimavirus</taxon>
        <taxon>Rimavirus rima</taxon>
    </lineage>
</organism>
<evidence type="ECO:0000313" key="3">
    <source>
        <dbReference type="Proteomes" id="UP000224592"/>
    </source>
</evidence>
<accession>A0A1I9SDL1</accession>
<name>A0A1I9SDL1_9CAUD</name>
<evidence type="ECO:0000256" key="1">
    <source>
        <dbReference type="SAM" id="Coils"/>
    </source>
</evidence>
<keyword evidence="1" id="KW-0175">Coiled coil</keyword>
<reference evidence="2 3" key="1">
    <citation type="submission" date="2016-08" db="EMBL/GenBank/DDBJ databases">
        <authorList>
            <person name="Delwel I.O."/>
            <person name="Rosado J.E."/>
            <person name="Bhuiyan S."/>
            <person name="Layton S.R."/>
            <person name="Benjamin R.C."/>
            <person name="Hughes L.E."/>
            <person name="Garlena R.A."/>
            <person name="Russell D.A."/>
            <person name="Pope W.H."/>
            <person name="Jacobs-Sera D."/>
            <person name="Hendrix R.W."/>
            <person name="Hatfull G.F."/>
        </authorList>
    </citation>
    <scope>NUCLEOTIDE SEQUENCE [LARGE SCALE GENOMIC DNA]</scope>
</reference>
<proteinExistence type="predicted"/>
<feature type="coiled-coil region" evidence="1">
    <location>
        <begin position="28"/>
        <end position="57"/>
    </location>
</feature>
<dbReference type="Proteomes" id="UP000224592">
    <property type="component" value="Segment"/>
</dbReference>
<evidence type="ECO:0000313" key="2">
    <source>
        <dbReference type="EMBL" id="AOZ64938.1"/>
    </source>
</evidence>
<dbReference type="EMBL" id="KX670789">
    <property type="protein sequence ID" value="AOZ64938.1"/>
    <property type="molecule type" value="Genomic_DNA"/>
</dbReference>
<sequence>MNILTFIVLVWLAVVAVAWCIDNGTDILAQRQAEKKRKEAEKKVHEARLTYAIAKINHARLALRQNPTGTHRLNKVA</sequence>